<comment type="caution">
    <text evidence="11">The sequence shown here is derived from an EMBL/GenBank/DDBJ whole genome shotgun (WGS) entry which is preliminary data.</text>
</comment>
<evidence type="ECO:0000256" key="3">
    <source>
        <dbReference type="ARBA" id="ARBA00022448"/>
    </source>
</evidence>
<dbReference type="NCBIfam" id="TIGR00879">
    <property type="entry name" value="SP"/>
    <property type="match status" value="1"/>
</dbReference>
<dbReference type="InterPro" id="IPR020846">
    <property type="entry name" value="MFS_dom"/>
</dbReference>
<dbReference type="PANTHER" id="PTHR48022:SF83">
    <property type="entry name" value="MAJOR FACILITATOR SUPERFAMILY (MFS) PROFILE DOMAIN-CONTAINING PROTEIN"/>
    <property type="match status" value="1"/>
</dbReference>
<evidence type="ECO:0000259" key="10">
    <source>
        <dbReference type="PROSITE" id="PS50850"/>
    </source>
</evidence>
<keyword evidence="12" id="KW-1185">Reference proteome</keyword>
<accession>A0ABR3Q397</accession>
<name>A0ABR3Q397_9TREE</name>
<evidence type="ECO:0000256" key="5">
    <source>
        <dbReference type="ARBA" id="ARBA00022989"/>
    </source>
</evidence>
<dbReference type="Pfam" id="PF00083">
    <property type="entry name" value="Sugar_tr"/>
    <property type="match status" value="1"/>
</dbReference>
<feature type="transmembrane region" description="Helical" evidence="9">
    <location>
        <begin position="486"/>
        <end position="504"/>
    </location>
</feature>
<feature type="transmembrane region" description="Helical" evidence="9">
    <location>
        <begin position="354"/>
        <end position="375"/>
    </location>
</feature>
<feature type="transmembrane region" description="Helical" evidence="9">
    <location>
        <begin position="382"/>
        <end position="401"/>
    </location>
</feature>
<dbReference type="PANTHER" id="PTHR48022">
    <property type="entry name" value="PLASTIDIC GLUCOSE TRANSPORTER 4"/>
    <property type="match status" value="1"/>
</dbReference>
<dbReference type="Gene3D" id="1.20.1250.20">
    <property type="entry name" value="MFS general substrate transporter like domains"/>
    <property type="match status" value="1"/>
</dbReference>
<evidence type="ECO:0000256" key="8">
    <source>
        <dbReference type="RuleBase" id="RU003346"/>
    </source>
</evidence>
<evidence type="ECO:0000256" key="7">
    <source>
        <dbReference type="ARBA" id="ARBA00049119"/>
    </source>
</evidence>
<evidence type="ECO:0000256" key="1">
    <source>
        <dbReference type="ARBA" id="ARBA00004141"/>
    </source>
</evidence>
<keyword evidence="5 9" id="KW-1133">Transmembrane helix</keyword>
<dbReference type="Proteomes" id="UP001565368">
    <property type="component" value="Unassembled WGS sequence"/>
</dbReference>
<feature type="transmembrane region" description="Helical" evidence="9">
    <location>
        <begin position="230"/>
        <end position="253"/>
    </location>
</feature>
<comment type="similarity">
    <text evidence="2 8">Belongs to the major facilitator superfamily. Sugar transporter (TC 2.A.1.1) family.</text>
</comment>
<evidence type="ECO:0000256" key="9">
    <source>
        <dbReference type="SAM" id="Phobius"/>
    </source>
</evidence>
<proteinExistence type="inferred from homology"/>
<feature type="domain" description="Major facilitator superfamily (MFS) profile" evidence="10">
    <location>
        <begin position="65"/>
        <end position="508"/>
    </location>
</feature>
<dbReference type="InterPro" id="IPR036259">
    <property type="entry name" value="MFS_trans_sf"/>
</dbReference>
<dbReference type="InterPro" id="IPR050360">
    <property type="entry name" value="MFS_Sugar_Transporters"/>
</dbReference>
<evidence type="ECO:0000313" key="11">
    <source>
        <dbReference type="EMBL" id="KAL1409214.1"/>
    </source>
</evidence>
<protein>
    <recommendedName>
        <fullName evidence="10">Major facilitator superfamily (MFS) profile domain-containing protein</fullName>
    </recommendedName>
</protein>
<feature type="transmembrane region" description="Helical" evidence="9">
    <location>
        <begin position="457"/>
        <end position="474"/>
    </location>
</feature>
<keyword evidence="6 9" id="KW-0472">Membrane</keyword>
<dbReference type="PROSITE" id="PS50850">
    <property type="entry name" value="MFS"/>
    <property type="match status" value="1"/>
</dbReference>
<feature type="transmembrane region" description="Helical" evidence="9">
    <location>
        <begin position="167"/>
        <end position="189"/>
    </location>
</feature>
<organism evidence="11 12">
    <name type="scientific">Vanrija albida</name>
    <dbReference type="NCBI Taxonomy" id="181172"/>
    <lineage>
        <taxon>Eukaryota</taxon>
        <taxon>Fungi</taxon>
        <taxon>Dikarya</taxon>
        <taxon>Basidiomycota</taxon>
        <taxon>Agaricomycotina</taxon>
        <taxon>Tremellomycetes</taxon>
        <taxon>Trichosporonales</taxon>
        <taxon>Trichosporonaceae</taxon>
        <taxon>Vanrija</taxon>
    </lineage>
</organism>
<dbReference type="EMBL" id="JBBXJM010000004">
    <property type="protein sequence ID" value="KAL1409214.1"/>
    <property type="molecule type" value="Genomic_DNA"/>
</dbReference>
<feature type="transmembrane region" description="Helical" evidence="9">
    <location>
        <begin position="413"/>
        <end position="436"/>
    </location>
</feature>
<evidence type="ECO:0000256" key="4">
    <source>
        <dbReference type="ARBA" id="ARBA00022692"/>
    </source>
</evidence>
<feature type="transmembrane region" description="Helical" evidence="9">
    <location>
        <begin position="319"/>
        <end position="342"/>
    </location>
</feature>
<gene>
    <name evidence="11" type="ORF">Q8F55_006047</name>
</gene>
<comment type="subcellular location">
    <subcellularLocation>
        <location evidence="1">Membrane</location>
        <topology evidence="1">Multi-pass membrane protein</topology>
    </subcellularLocation>
</comment>
<dbReference type="InterPro" id="IPR003663">
    <property type="entry name" value="Sugar/inositol_transpt"/>
</dbReference>
<reference evidence="11 12" key="1">
    <citation type="submission" date="2023-08" db="EMBL/GenBank/DDBJ databases">
        <title>Annotated Genome Sequence of Vanrija albida AlHP1.</title>
        <authorList>
            <person name="Herzog R."/>
        </authorList>
    </citation>
    <scope>NUCLEOTIDE SEQUENCE [LARGE SCALE GENOMIC DNA]</scope>
    <source>
        <strain evidence="11 12">AlHP1</strain>
    </source>
</reference>
<sequence length="539" mass="59256">MTNPNSNSSSGDLKLEVAHKEATATGTGELGGVEYSLADAISYEQAEHDMTVWGAIKSYPGAIFWTLIIAMTIIMEGYDLALVGNLIAQPAFQKKFGRYVSESAGYQVPASWQSGLAQAANMGSMVGIFIAAPCADRWGYKKTTLGGLVAMNALIFIMFFAENLSVLLAGQFLCALPWGAFVACAPAYASEVAPLRLRNILTLYIQLCWTAGQFICAGIMYSFAEGGSKWAYKIPIAIQWAWPGPLLLILLFAPESPWWLTRKRRFAEAEKSAKRLGGSQRPMDEHMAFMMRTIATEEAAENGVKILDLFKGVDLRRTLIVCFIHSAAYYTGLALGLQSTYFFQQAGLSTNSSFALSMGNFGLQVFAVLLSFVLTTYVGRRTIWLAGTGFNTVMLFVIAIINTVAKKDNAGASWGQAVLCIFVFFSYGLCLGPIIWITIAETSSIRLRSLSVGLSRVAYYILSIPAIILNNYMLNPDAWNLSGKCGYFWGGTCFVLFVVSYLGFPELKDRSYREIDILFHRKVSARKFAGTKLEITDDE</sequence>
<evidence type="ECO:0000256" key="2">
    <source>
        <dbReference type="ARBA" id="ARBA00010992"/>
    </source>
</evidence>
<evidence type="ECO:0000256" key="6">
    <source>
        <dbReference type="ARBA" id="ARBA00023136"/>
    </source>
</evidence>
<dbReference type="GeneID" id="95987090"/>
<dbReference type="RefSeq" id="XP_069209158.1">
    <property type="nucleotide sequence ID" value="XM_069354516.1"/>
</dbReference>
<keyword evidence="3 8" id="KW-0813">Transport</keyword>
<feature type="transmembrane region" description="Helical" evidence="9">
    <location>
        <begin position="145"/>
        <end position="161"/>
    </location>
</feature>
<comment type="catalytic activity">
    <reaction evidence="7">
        <text>myo-inositol(out) + H(+)(out) = myo-inositol(in) + H(+)(in)</text>
        <dbReference type="Rhea" id="RHEA:60364"/>
        <dbReference type="ChEBI" id="CHEBI:15378"/>
        <dbReference type="ChEBI" id="CHEBI:17268"/>
    </reaction>
</comment>
<keyword evidence="4 9" id="KW-0812">Transmembrane</keyword>
<feature type="transmembrane region" description="Helical" evidence="9">
    <location>
        <begin position="62"/>
        <end position="88"/>
    </location>
</feature>
<evidence type="ECO:0000313" key="12">
    <source>
        <dbReference type="Proteomes" id="UP001565368"/>
    </source>
</evidence>
<feature type="transmembrane region" description="Helical" evidence="9">
    <location>
        <begin position="201"/>
        <end position="224"/>
    </location>
</feature>
<dbReference type="InterPro" id="IPR005828">
    <property type="entry name" value="MFS_sugar_transport-like"/>
</dbReference>
<dbReference type="SUPFAM" id="SSF103473">
    <property type="entry name" value="MFS general substrate transporter"/>
    <property type="match status" value="1"/>
</dbReference>